<comment type="catalytic activity">
    <reaction evidence="6 8 9">
        <text>an N-acyl-L-alpha-aminoacyl-tRNA + H2O = an N-acyl-L-amino acid + a tRNA + H(+)</text>
        <dbReference type="Rhea" id="RHEA:54448"/>
        <dbReference type="Rhea" id="RHEA-COMP:10123"/>
        <dbReference type="Rhea" id="RHEA-COMP:13883"/>
        <dbReference type="ChEBI" id="CHEBI:15377"/>
        <dbReference type="ChEBI" id="CHEBI:15378"/>
        <dbReference type="ChEBI" id="CHEBI:59874"/>
        <dbReference type="ChEBI" id="CHEBI:78442"/>
        <dbReference type="ChEBI" id="CHEBI:138191"/>
        <dbReference type="EC" id="3.1.1.29"/>
    </reaction>
</comment>
<dbReference type="PROSITE" id="PS01196">
    <property type="entry name" value="PEPT_TRNA_HYDROL_2"/>
    <property type="match status" value="1"/>
</dbReference>
<comment type="similarity">
    <text evidence="5 8 10">Belongs to the PTH family.</text>
</comment>
<feature type="site" description="Stabilizes the basic form of H active site to accept a proton" evidence="8">
    <location>
        <position position="95"/>
    </location>
</feature>
<dbReference type="CDD" id="cd00462">
    <property type="entry name" value="PTH"/>
    <property type="match status" value="1"/>
</dbReference>
<dbReference type="GO" id="GO:0005737">
    <property type="term" value="C:cytoplasm"/>
    <property type="evidence" value="ECO:0007669"/>
    <property type="project" value="UniProtKB-SubCell"/>
</dbReference>
<dbReference type="RefSeq" id="WP_072873611.1">
    <property type="nucleotide sequence ID" value="NZ_FRAF01000008.1"/>
</dbReference>
<dbReference type="InterPro" id="IPR001328">
    <property type="entry name" value="Pept_tRNA_hydro"/>
</dbReference>
<evidence type="ECO:0000256" key="2">
    <source>
        <dbReference type="ARBA" id="ARBA00022555"/>
    </source>
</evidence>
<dbReference type="PANTHER" id="PTHR17224:SF1">
    <property type="entry name" value="PEPTIDYL-TRNA HYDROLASE"/>
    <property type="match status" value="1"/>
</dbReference>
<comment type="subcellular location">
    <subcellularLocation>
        <location evidence="8">Cytoplasm</location>
    </subcellularLocation>
</comment>
<dbReference type="EC" id="3.1.1.29" evidence="1 8"/>
<dbReference type="InterPro" id="IPR036416">
    <property type="entry name" value="Pept_tRNA_hydro_sf"/>
</dbReference>
<evidence type="ECO:0000256" key="4">
    <source>
        <dbReference type="ARBA" id="ARBA00022884"/>
    </source>
</evidence>
<dbReference type="InterPro" id="IPR018171">
    <property type="entry name" value="Pept_tRNA_hydro_CS"/>
</dbReference>
<dbReference type="EMBL" id="FRAF01000008">
    <property type="protein sequence ID" value="SHK07139.1"/>
    <property type="molecule type" value="Genomic_DNA"/>
</dbReference>
<gene>
    <name evidence="8" type="primary">pth</name>
    <name evidence="11" type="ORF">SAMN05443507_10829</name>
</gene>
<dbReference type="PROSITE" id="PS01195">
    <property type="entry name" value="PEPT_TRNA_HYDROL_1"/>
    <property type="match status" value="1"/>
</dbReference>
<dbReference type="GO" id="GO:0072344">
    <property type="term" value="P:rescue of stalled ribosome"/>
    <property type="evidence" value="ECO:0007669"/>
    <property type="project" value="UniProtKB-UniRule"/>
</dbReference>
<evidence type="ECO:0000313" key="12">
    <source>
        <dbReference type="Proteomes" id="UP000184016"/>
    </source>
</evidence>
<dbReference type="NCBIfam" id="TIGR00447">
    <property type="entry name" value="pth"/>
    <property type="match status" value="1"/>
</dbReference>
<evidence type="ECO:0000256" key="5">
    <source>
        <dbReference type="ARBA" id="ARBA00038063"/>
    </source>
</evidence>
<evidence type="ECO:0000256" key="7">
    <source>
        <dbReference type="ARBA" id="ARBA00050038"/>
    </source>
</evidence>
<dbReference type="OrthoDB" id="9800507at2"/>
<organism evidence="11 12">
    <name type="scientific">Alicyclobacillus tolerans</name>
    <dbReference type="NCBI Taxonomy" id="90970"/>
    <lineage>
        <taxon>Bacteria</taxon>
        <taxon>Bacillati</taxon>
        <taxon>Bacillota</taxon>
        <taxon>Bacilli</taxon>
        <taxon>Bacillales</taxon>
        <taxon>Alicyclobacillaceae</taxon>
        <taxon>Alicyclobacillus</taxon>
    </lineage>
</organism>
<dbReference type="Gene3D" id="3.40.50.1470">
    <property type="entry name" value="Peptidyl-tRNA hydrolase"/>
    <property type="match status" value="1"/>
</dbReference>
<dbReference type="FunFam" id="3.40.50.1470:FF:000001">
    <property type="entry name" value="Peptidyl-tRNA hydrolase"/>
    <property type="match status" value="1"/>
</dbReference>
<feature type="binding site" evidence="8">
    <location>
        <position position="66"/>
    </location>
    <ligand>
        <name>tRNA</name>
        <dbReference type="ChEBI" id="CHEBI:17843"/>
    </ligand>
</feature>
<evidence type="ECO:0000256" key="10">
    <source>
        <dbReference type="RuleBase" id="RU004320"/>
    </source>
</evidence>
<feature type="binding site" evidence="8">
    <location>
        <position position="116"/>
    </location>
    <ligand>
        <name>tRNA</name>
        <dbReference type="ChEBI" id="CHEBI:17843"/>
    </ligand>
</feature>
<name>A0A1M6PGR8_9BACL</name>
<feature type="binding site" evidence="8">
    <location>
        <position position="68"/>
    </location>
    <ligand>
        <name>tRNA</name>
        <dbReference type="ChEBI" id="CHEBI:17843"/>
    </ligand>
</feature>
<evidence type="ECO:0000313" key="11">
    <source>
        <dbReference type="EMBL" id="SHK07139.1"/>
    </source>
</evidence>
<accession>A0A1M6PGR8</accession>
<dbReference type="Pfam" id="PF01195">
    <property type="entry name" value="Pept_tRNA_hydro"/>
    <property type="match status" value="1"/>
</dbReference>
<evidence type="ECO:0000256" key="1">
    <source>
        <dbReference type="ARBA" id="ARBA00013260"/>
    </source>
</evidence>
<evidence type="ECO:0000256" key="3">
    <source>
        <dbReference type="ARBA" id="ARBA00022801"/>
    </source>
</evidence>
<dbReference type="SUPFAM" id="SSF53178">
    <property type="entry name" value="Peptidyl-tRNA hydrolase-like"/>
    <property type="match status" value="1"/>
</dbReference>
<dbReference type="HAMAP" id="MF_00083">
    <property type="entry name" value="Pept_tRNA_hydro_bact"/>
    <property type="match status" value="1"/>
</dbReference>
<sequence>MKLIVGLGNPGKEYEWTRHNVGFWAVDTLAARFGMGVKDFRVKFQSLVSEYTFGGEKILMMKPQTYMNVSGVAVAEALNFYKIMQPDRDVMVIYDDMDFPVGTLKLRISGSAGGHNGIKSLIAHMGTSQFARLRVGIGRPLPEQTVISHVLGRFPKTEEDQVKSVCEKAAEAVEYALMHSFQAAMNRYNS</sequence>
<comment type="subunit">
    <text evidence="8">Monomer.</text>
</comment>
<feature type="active site" description="Proton acceptor" evidence="8">
    <location>
        <position position="19"/>
    </location>
</feature>
<feature type="binding site" evidence="8">
    <location>
        <position position="14"/>
    </location>
    <ligand>
        <name>tRNA</name>
        <dbReference type="ChEBI" id="CHEBI:17843"/>
    </ligand>
</feature>
<dbReference type="Proteomes" id="UP000184016">
    <property type="component" value="Unassembled WGS sequence"/>
</dbReference>
<comment type="function">
    <text evidence="8">Catalyzes the release of premature peptidyl moieties from peptidyl-tRNA molecules trapped in stalled 50S ribosomal subunits, and thus maintains levels of free tRNAs and 50S ribosomes.</text>
</comment>
<dbReference type="GO" id="GO:0000049">
    <property type="term" value="F:tRNA binding"/>
    <property type="evidence" value="ECO:0007669"/>
    <property type="project" value="UniProtKB-UniRule"/>
</dbReference>
<dbReference type="PANTHER" id="PTHR17224">
    <property type="entry name" value="PEPTIDYL-TRNA HYDROLASE"/>
    <property type="match status" value="1"/>
</dbReference>
<keyword evidence="2 8" id="KW-0820">tRNA-binding</keyword>
<feature type="site" description="Discriminates between blocked and unblocked aminoacyl-tRNA" evidence="8">
    <location>
        <position position="9"/>
    </location>
</feature>
<comment type="function">
    <text evidence="8">Hydrolyzes ribosome-free peptidyl-tRNAs (with 1 or more amino acids incorporated), which drop off the ribosome during protein synthesis, or as a result of ribosome stalling.</text>
</comment>
<evidence type="ECO:0000256" key="9">
    <source>
        <dbReference type="RuleBase" id="RU000673"/>
    </source>
</evidence>
<dbReference type="AlphaFoldDB" id="A0A1M6PGR8"/>
<dbReference type="GO" id="GO:0004045">
    <property type="term" value="F:peptidyl-tRNA hydrolase activity"/>
    <property type="evidence" value="ECO:0007669"/>
    <property type="project" value="UniProtKB-UniRule"/>
</dbReference>
<reference evidence="12" key="1">
    <citation type="submission" date="2016-11" db="EMBL/GenBank/DDBJ databases">
        <authorList>
            <person name="Varghese N."/>
            <person name="Submissions S."/>
        </authorList>
    </citation>
    <scope>NUCLEOTIDE SEQUENCE [LARGE SCALE GENOMIC DNA]</scope>
    <source>
        <strain evidence="12">USBA-503</strain>
    </source>
</reference>
<dbReference type="STRING" id="1830138.SAMN05443507_10829"/>
<dbReference type="GO" id="GO:0006515">
    <property type="term" value="P:protein quality control for misfolded or incompletely synthesized proteins"/>
    <property type="evidence" value="ECO:0007669"/>
    <property type="project" value="UniProtKB-UniRule"/>
</dbReference>
<evidence type="ECO:0000256" key="8">
    <source>
        <dbReference type="HAMAP-Rule" id="MF_00083"/>
    </source>
</evidence>
<keyword evidence="4 8" id="KW-0694">RNA-binding</keyword>
<protein>
    <recommendedName>
        <fullName evidence="7 8">Peptidyl-tRNA hydrolase</fullName>
        <shortName evidence="8">Pth</shortName>
        <ecNumber evidence="1 8">3.1.1.29</ecNumber>
    </recommendedName>
</protein>
<keyword evidence="8" id="KW-0963">Cytoplasm</keyword>
<evidence type="ECO:0000256" key="6">
    <source>
        <dbReference type="ARBA" id="ARBA00048707"/>
    </source>
</evidence>
<keyword evidence="12" id="KW-1185">Reference proteome</keyword>
<keyword evidence="3 8" id="KW-0378">Hydrolase</keyword>
<proteinExistence type="inferred from homology"/>